<accession>A0A7U2F6C0</accession>
<evidence type="ECO:0000256" key="1">
    <source>
        <dbReference type="SAM" id="SignalP"/>
    </source>
</evidence>
<dbReference type="KEGG" id="pno:SNOG_15113"/>
<protein>
    <submittedName>
        <fullName evidence="2">Uncharacterized protein</fullName>
    </submittedName>
</protein>
<dbReference type="VEuPathDB" id="FungiDB:JI435_151130"/>
<name>A0A7U2F6C0_PHANO</name>
<dbReference type="Proteomes" id="UP000663193">
    <property type="component" value="Chromosome 10"/>
</dbReference>
<dbReference type="AlphaFoldDB" id="A0A7U2F6C0"/>
<dbReference type="RefSeq" id="XP_001805277.1">
    <property type="nucleotide sequence ID" value="XM_001805225.1"/>
</dbReference>
<keyword evidence="3" id="KW-1185">Reference proteome</keyword>
<gene>
    <name evidence="2" type="ORF">JI435_151130</name>
</gene>
<evidence type="ECO:0000313" key="2">
    <source>
        <dbReference type="EMBL" id="QRC99557.1"/>
    </source>
</evidence>
<feature type="chain" id="PRO_5034188659" evidence="1">
    <location>
        <begin position="18"/>
        <end position="80"/>
    </location>
</feature>
<reference evidence="3" key="1">
    <citation type="journal article" date="2021" name="BMC Genomics">
        <title>Chromosome-level genome assembly and manually-curated proteome of model necrotroph Parastagonospora nodorum Sn15 reveals a genome-wide trove of candidate effector homologs, and redundancy of virulence-related functions within an accessory chromosome.</title>
        <authorList>
            <person name="Bertazzoni S."/>
            <person name="Jones D.A.B."/>
            <person name="Phan H.T."/>
            <person name="Tan K.-C."/>
            <person name="Hane J.K."/>
        </authorList>
    </citation>
    <scope>NUCLEOTIDE SEQUENCE [LARGE SCALE GENOMIC DNA]</scope>
    <source>
        <strain evidence="3">SN15 / ATCC MYA-4574 / FGSC 10173)</strain>
    </source>
</reference>
<evidence type="ECO:0000313" key="3">
    <source>
        <dbReference type="Proteomes" id="UP000663193"/>
    </source>
</evidence>
<feature type="signal peptide" evidence="1">
    <location>
        <begin position="1"/>
        <end position="17"/>
    </location>
</feature>
<dbReference type="EMBL" id="CP069032">
    <property type="protein sequence ID" value="QRC99557.1"/>
    <property type="molecule type" value="Genomic_DNA"/>
</dbReference>
<sequence length="80" mass="8952">MKFTLLTTLALTTLTSALPPDYEYRPFATPDLPPAKPHVDLNILWEMCRMLTDRGPASLPHLDLSPGMCVRLVKPLFGFP</sequence>
<proteinExistence type="predicted"/>
<keyword evidence="1" id="KW-0732">Signal</keyword>
<organism evidence="2 3">
    <name type="scientific">Phaeosphaeria nodorum (strain SN15 / ATCC MYA-4574 / FGSC 10173)</name>
    <name type="common">Glume blotch fungus</name>
    <name type="synonym">Parastagonospora nodorum</name>
    <dbReference type="NCBI Taxonomy" id="321614"/>
    <lineage>
        <taxon>Eukaryota</taxon>
        <taxon>Fungi</taxon>
        <taxon>Dikarya</taxon>
        <taxon>Ascomycota</taxon>
        <taxon>Pezizomycotina</taxon>
        <taxon>Dothideomycetes</taxon>
        <taxon>Pleosporomycetidae</taxon>
        <taxon>Pleosporales</taxon>
        <taxon>Pleosporineae</taxon>
        <taxon>Phaeosphaeriaceae</taxon>
        <taxon>Parastagonospora</taxon>
    </lineage>
</organism>